<dbReference type="Proteomes" id="UP000183529">
    <property type="component" value="Unassembled WGS sequence"/>
</dbReference>
<gene>
    <name evidence="2" type="ORF">SAMN05216550_105229</name>
</gene>
<evidence type="ECO:0000313" key="2">
    <source>
        <dbReference type="EMBL" id="SEJ50426.1"/>
    </source>
</evidence>
<proteinExistence type="predicted"/>
<feature type="signal peptide" evidence="1">
    <location>
        <begin position="1"/>
        <end position="25"/>
    </location>
</feature>
<dbReference type="NCBIfam" id="NF046013">
    <property type="entry name" value="surf_attach_Sap1"/>
    <property type="match status" value="1"/>
</dbReference>
<organism evidence="2 3">
    <name type="scientific">Paraburkholderia tropica</name>
    <dbReference type="NCBI Taxonomy" id="92647"/>
    <lineage>
        <taxon>Bacteria</taxon>
        <taxon>Pseudomonadati</taxon>
        <taxon>Pseudomonadota</taxon>
        <taxon>Betaproteobacteria</taxon>
        <taxon>Burkholderiales</taxon>
        <taxon>Burkholderiaceae</taxon>
        <taxon>Paraburkholderia</taxon>
    </lineage>
</organism>
<evidence type="ECO:0000313" key="3">
    <source>
        <dbReference type="Proteomes" id="UP000183529"/>
    </source>
</evidence>
<dbReference type="InterPro" id="IPR058228">
    <property type="entry name" value="Sap1-like"/>
</dbReference>
<evidence type="ECO:0008006" key="4">
    <source>
        <dbReference type="Google" id="ProtNLM"/>
    </source>
</evidence>
<evidence type="ECO:0000256" key="1">
    <source>
        <dbReference type="SAM" id="SignalP"/>
    </source>
</evidence>
<feature type="chain" id="PRO_5042978903" description="Secreted protein" evidence="1">
    <location>
        <begin position="26"/>
        <end position="125"/>
    </location>
</feature>
<sequence length="125" mass="13624">MRRLSATAVAVLAVCSASLVGVASAQEAQEAQEAQAVSVKPQQTVQLKPGSYGCLSRDKLDAVSQHEQAGEHQQMQEYFADFRCLSTPENQSYRVVRVVGHDVEFVNAANADDQGLWTSDRSIKQ</sequence>
<accession>A0AAQ1GEK9</accession>
<dbReference type="EMBL" id="FNZM01000005">
    <property type="protein sequence ID" value="SEJ50426.1"/>
    <property type="molecule type" value="Genomic_DNA"/>
</dbReference>
<protein>
    <recommendedName>
        <fullName evidence="4">Secreted protein</fullName>
    </recommendedName>
</protein>
<keyword evidence="1" id="KW-0732">Signal</keyword>
<reference evidence="2 3" key="1">
    <citation type="submission" date="2016-10" db="EMBL/GenBank/DDBJ databases">
        <authorList>
            <person name="Varghese N."/>
            <person name="Submissions S."/>
        </authorList>
    </citation>
    <scope>NUCLEOTIDE SEQUENCE [LARGE SCALE GENOMIC DNA]</scope>
    <source>
        <strain evidence="2 3">LMG 22274</strain>
    </source>
</reference>
<dbReference type="RefSeq" id="WP_244144293.1">
    <property type="nucleotide sequence ID" value="NZ_CADFGN010000002.1"/>
</dbReference>
<comment type="caution">
    <text evidence="2">The sequence shown here is derived from an EMBL/GenBank/DDBJ whole genome shotgun (WGS) entry which is preliminary data.</text>
</comment>
<dbReference type="AlphaFoldDB" id="A0AAQ1GEK9"/>
<name>A0AAQ1GEK9_9BURK</name>